<evidence type="ECO:0000259" key="5">
    <source>
        <dbReference type="Pfam" id="PF07631"/>
    </source>
</evidence>
<dbReference type="EMBL" id="SJPW01000008">
    <property type="protein sequence ID" value="TWU46231.1"/>
    <property type="molecule type" value="Genomic_DNA"/>
</dbReference>
<dbReference type="InterPro" id="IPR011429">
    <property type="entry name" value="Cyt_c_Planctomycete-type"/>
</dbReference>
<evidence type="ECO:0000259" key="2">
    <source>
        <dbReference type="Pfam" id="PF07624"/>
    </source>
</evidence>
<evidence type="ECO:0000259" key="4">
    <source>
        <dbReference type="Pfam" id="PF07627"/>
    </source>
</evidence>
<evidence type="ECO:0000256" key="1">
    <source>
        <dbReference type="SAM" id="SignalP"/>
    </source>
</evidence>
<feature type="signal peptide" evidence="1">
    <location>
        <begin position="1"/>
        <end position="22"/>
    </location>
</feature>
<dbReference type="InterPro" id="IPR013036">
    <property type="entry name" value="DUF1587"/>
</dbReference>
<dbReference type="InterPro" id="IPR011478">
    <property type="entry name" value="DUF1585"/>
</dbReference>
<dbReference type="Pfam" id="PF07627">
    <property type="entry name" value="PSCyt3"/>
    <property type="match status" value="1"/>
</dbReference>
<feature type="domain" description="DUF1585" evidence="2">
    <location>
        <begin position="753"/>
        <end position="822"/>
    </location>
</feature>
<evidence type="ECO:0000259" key="7">
    <source>
        <dbReference type="Pfam" id="PF07637"/>
    </source>
</evidence>
<reference evidence="8 9" key="1">
    <citation type="submission" date="2019-02" db="EMBL/GenBank/DDBJ databases">
        <title>Deep-cultivation of Planctomycetes and their phenomic and genomic characterization uncovers novel biology.</title>
        <authorList>
            <person name="Wiegand S."/>
            <person name="Jogler M."/>
            <person name="Boedeker C."/>
            <person name="Pinto D."/>
            <person name="Vollmers J."/>
            <person name="Rivas-Marin E."/>
            <person name="Kohn T."/>
            <person name="Peeters S.H."/>
            <person name="Heuer A."/>
            <person name="Rast P."/>
            <person name="Oberbeckmann S."/>
            <person name="Bunk B."/>
            <person name="Jeske O."/>
            <person name="Meyerdierks A."/>
            <person name="Storesund J.E."/>
            <person name="Kallscheuer N."/>
            <person name="Luecker S."/>
            <person name="Lage O.M."/>
            <person name="Pohl T."/>
            <person name="Merkel B.J."/>
            <person name="Hornburger P."/>
            <person name="Mueller R.-W."/>
            <person name="Bruemmer F."/>
            <person name="Labrenz M."/>
            <person name="Spormann A.M."/>
            <person name="Op Den Camp H."/>
            <person name="Overmann J."/>
            <person name="Amann R."/>
            <person name="Jetten M.S.M."/>
            <person name="Mascher T."/>
            <person name="Medema M.H."/>
            <person name="Devos D.P."/>
            <person name="Kaster A.-K."/>
            <person name="Ovreas L."/>
            <person name="Rohde M."/>
            <person name="Galperin M.Y."/>
            <person name="Jogler C."/>
        </authorList>
    </citation>
    <scope>NUCLEOTIDE SEQUENCE [LARGE SCALE GENOMIC DNA]</scope>
    <source>
        <strain evidence="8 9">Poly51</strain>
    </source>
</reference>
<gene>
    <name evidence="8" type="ORF">Poly51_56270</name>
</gene>
<name>A0A5C6EET3_9BACT</name>
<dbReference type="InterPro" id="IPR013043">
    <property type="entry name" value="DUF1595"/>
</dbReference>
<proteinExistence type="predicted"/>
<evidence type="ECO:0008006" key="10">
    <source>
        <dbReference type="Google" id="ProtNLM"/>
    </source>
</evidence>
<feature type="chain" id="PRO_5022933471" description="Planctomycete cytochrome C" evidence="1">
    <location>
        <begin position="23"/>
        <end position="825"/>
    </location>
</feature>
<accession>A0A5C6EET3</accession>
<evidence type="ECO:0000313" key="9">
    <source>
        <dbReference type="Proteomes" id="UP000318288"/>
    </source>
</evidence>
<dbReference type="InterPro" id="IPR013042">
    <property type="entry name" value="DUF1592"/>
</dbReference>
<keyword evidence="9" id="KW-1185">Reference proteome</keyword>
<dbReference type="Proteomes" id="UP000318288">
    <property type="component" value="Unassembled WGS sequence"/>
</dbReference>
<dbReference type="Pfam" id="PF07635">
    <property type="entry name" value="PSCyt1"/>
    <property type="match status" value="1"/>
</dbReference>
<dbReference type="AlphaFoldDB" id="A0A5C6EET3"/>
<keyword evidence="1" id="KW-0732">Signal</keyword>
<evidence type="ECO:0000313" key="8">
    <source>
        <dbReference type="EMBL" id="TWU46231.1"/>
    </source>
</evidence>
<feature type="domain" description="DUF1587" evidence="3">
    <location>
        <begin position="127"/>
        <end position="193"/>
    </location>
</feature>
<protein>
    <recommendedName>
        <fullName evidence="10">Planctomycete cytochrome C</fullName>
    </recommendedName>
</protein>
<organism evidence="8 9">
    <name type="scientific">Rubripirellula tenax</name>
    <dbReference type="NCBI Taxonomy" id="2528015"/>
    <lineage>
        <taxon>Bacteria</taxon>
        <taxon>Pseudomonadati</taxon>
        <taxon>Planctomycetota</taxon>
        <taxon>Planctomycetia</taxon>
        <taxon>Pirellulales</taxon>
        <taxon>Pirellulaceae</taxon>
        <taxon>Rubripirellula</taxon>
    </lineage>
</organism>
<dbReference type="Pfam" id="PF07624">
    <property type="entry name" value="PSD2"/>
    <property type="match status" value="1"/>
</dbReference>
<dbReference type="OrthoDB" id="175242at2"/>
<dbReference type="Pfam" id="PF07637">
    <property type="entry name" value="PSD5"/>
    <property type="match status" value="1"/>
</dbReference>
<feature type="domain" description="DUF1588" evidence="4">
    <location>
        <begin position="642"/>
        <end position="737"/>
    </location>
</feature>
<feature type="domain" description="Cytochrome C Planctomycete-type" evidence="6">
    <location>
        <begin position="43"/>
        <end position="90"/>
    </location>
</feature>
<dbReference type="Pfam" id="PF07631">
    <property type="entry name" value="PSD4"/>
    <property type="match status" value="1"/>
</dbReference>
<dbReference type="InterPro" id="IPR013039">
    <property type="entry name" value="DUF1588"/>
</dbReference>
<sequence length="825" mass="93095" precursor="true">MKMRIATLGATFVIAMSSPVAADPPPPESKFASAIQPFVENYCIECHGDDDPKGDRSFESLAAVISDDEVLVDYQDMLDQLNLSEMPPPEADQPNDQQRRIAIDALTDVIQQYHASRVETSNRSVIRRLNAREYRNTIRDLLDLDITIFDPTTRFPRDQRVEHLDNIGENLVTSSHLLTAYLNAAEQVIERAFYPLEKPPARTWSFRDSFRQQPEIDNVHRTSNRFKHMTLYDVVGADKPEGAYGPILAFAEGVPHDGVYEIRLRAEAVNRNHPYDHAFIGTDRDQPFRLGIVPGDATVGDLHLPQPIEPLLAELELADEPKWYTVRVPLDRGYTPRFTFRNGLMDSRNLWGKLVKKYPNMFPKGINGIVELRRNAIVHGKLPQIRIHEIEITGPILAQWPTQSQRVLFGDDFQRLAAGETIDEGTVRDHFRRFASLAYRRQASDAEVDRIMQMVEVRQRAGRSQVNAIADGFKTILCSPHFLFLDETSSDDGEPLSQHALASRISYFLWASMPDEKLRRLADEGKLSGDDAIRNQVRRLLGDPKSDAFVRGFLDSWLALNELGSAPPDRDTFRDFYRHDLGAAMRQETQMFFRHQLAENLPVENFIDSDFTFVNPALAALYGMQSPAEQSFALTAISDKRRGGLLGQASVLTVSANGIDTSPVVRGVWMLENFLGTPPSPPPPDVEPLDPDTRGAKTIRDQLSKHRDVATCYDCHRKIDPLGFALENYDPIGKWRNAYARNAKIDPSGELPDGKPFQDIRDLKRILLTRKSQFTRSMATKMLAYANGRLTVPGDRPDIEKIASSAKGTRDLVEAVVLSQPFRTK</sequence>
<feature type="domain" description="DUF1595" evidence="7">
    <location>
        <begin position="427"/>
        <end position="487"/>
    </location>
</feature>
<feature type="domain" description="DUF1592" evidence="5">
    <location>
        <begin position="496"/>
        <end position="624"/>
    </location>
</feature>
<evidence type="ECO:0000259" key="3">
    <source>
        <dbReference type="Pfam" id="PF07626"/>
    </source>
</evidence>
<dbReference type="Pfam" id="PF07626">
    <property type="entry name" value="PSD3"/>
    <property type="match status" value="1"/>
</dbReference>
<comment type="caution">
    <text evidence="8">The sequence shown here is derived from an EMBL/GenBank/DDBJ whole genome shotgun (WGS) entry which is preliminary data.</text>
</comment>
<evidence type="ECO:0000259" key="6">
    <source>
        <dbReference type="Pfam" id="PF07635"/>
    </source>
</evidence>